<keyword evidence="2" id="KW-1185">Reference proteome</keyword>
<name>A0A540MJC0_MALBA</name>
<dbReference type="EMBL" id="VIEB01000246">
    <property type="protein sequence ID" value="TQD98878.1"/>
    <property type="molecule type" value="Genomic_DNA"/>
</dbReference>
<gene>
    <name evidence="1" type="ORF">C1H46_015521</name>
</gene>
<proteinExistence type="predicted"/>
<sequence>MALSRLSSSSSSFFSFSSNLLRPFSSTLCLTPSICRTISFVTDDATTFTIKTSIPFTSDNYESLSPMLKTTPNERMTFFHEIALMCQMEIVANLLYKAKLIKGFCH</sequence>
<accession>A0A540MJC0</accession>
<reference evidence="1 2" key="1">
    <citation type="journal article" date="2019" name="G3 (Bethesda)">
        <title>Sequencing of a Wild Apple (Malus baccata) Genome Unravels the Differences Between Cultivated and Wild Apple Species Regarding Disease Resistance and Cold Tolerance.</title>
        <authorList>
            <person name="Chen X."/>
        </authorList>
    </citation>
    <scope>NUCLEOTIDE SEQUENCE [LARGE SCALE GENOMIC DNA]</scope>
    <source>
        <strain evidence="2">cv. Shandingzi</strain>
        <tissue evidence="1">Leaves</tissue>
    </source>
</reference>
<comment type="caution">
    <text evidence="1">The sequence shown here is derived from an EMBL/GenBank/DDBJ whole genome shotgun (WGS) entry which is preliminary data.</text>
</comment>
<dbReference type="Proteomes" id="UP000315295">
    <property type="component" value="Unassembled WGS sequence"/>
</dbReference>
<evidence type="ECO:0000313" key="1">
    <source>
        <dbReference type="EMBL" id="TQD98878.1"/>
    </source>
</evidence>
<dbReference type="AlphaFoldDB" id="A0A540MJC0"/>
<organism evidence="1 2">
    <name type="scientific">Malus baccata</name>
    <name type="common">Siberian crab apple</name>
    <name type="synonym">Pyrus baccata</name>
    <dbReference type="NCBI Taxonomy" id="106549"/>
    <lineage>
        <taxon>Eukaryota</taxon>
        <taxon>Viridiplantae</taxon>
        <taxon>Streptophyta</taxon>
        <taxon>Embryophyta</taxon>
        <taxon>Tracheophyta</taxon>
        <taxon>Spermatophyta</taxon>
        <taxon>Magnoliopsida</taxon>
        <taxon>eudicotyledons</taxon>
        <taxon>Gunneridae</taxon>
        <taxon>Pentapetalae</taxon>
        <taxon>rosids</taxon>
        <taxon>fabids</taxon>
        <taxon>Rosales</taxon>
        <taxon>Rosaceae</taxon>
        <taxon>Amygdaloideae</taxon>
        <taxon>Maleae</taxon>
        <taxon>Malus</taxon>
    </lineage>
</organism>
<dbReference type="STRING" id="106549.A0A540MJC0"/>
<protein>
    <submittedName>
        <fullName evidence="1">Uncharacterized protein</fullName>
    </submittedName>
</protein>
<evidence type="ECO:0000313" key="2">
    <source>
        <dbReference type="Proteomes" id="UP000315295"/>
    </source>
</evidence>